<sequence>MSSLRRLHLPSKAMRSFQLQPLLDANAAQYMESLLQAVRSPDTALHELRISLQGFGQGQCCDFFGAVAENRRLEMVSLYSVPDAVGVEEFCGTIRSFALSGRVTILNHVVDMGSVSTLQRCPEIAGVTVRMFPPIMGDVLEPVAMVFDELRCCDHVTSVRVRCQKYFGFHAVCSLVVYIKDASFLTDVEVRLDRSETDFSGEERQTIEAHLALACNTILVRVSIEKSIVSLDDVDLLLSGARMNRNLTRFGMTRGDFSSSVYSDWWLNGLCPLTNVGSSRRLTFAHIQECITRNTVMVRAAARFALGNVDGVKGARAIELMHNHPDVRAMVQEQAACRRSVARNMIEEALRRVQRCSLGDFMKFAGVVHADVKCLRDQPGTGTRLFDLNEYCLLHIRSFLKISDVVDVSSQDMS</sequence>
<proteinExistence type="predicted"/>
<comment type="caution">
    <text evidence="1">The sequence shown here is derived from an EMBL/GenBank/DDBJ whole genome shotgun (WGS) entry which is preliminary data.</text>
</comment>
<organism evidence="1 2">
    <name type="scientific">Hyalomma asiaticum</name>
    <name type="common">Tick</name>
    <dbReference type="NCBI Taxonomy" id="266040"/>
    <lineage>
        <taxon>Eukaryota</taxon>
        <taxon>Metazoa</taxon>
        <taxon>Ecdysozoa</taxon>
        <taxon>Arthropoda</taxon>
        <taxon>Chelicerata</taxon>
        <taxon>Arachnida</taxon>
        <taxon>Acari</taxon>
        <taxon>Parasitiformes</taxon>
        <taxon>Ixodida</taxon>
        <taxon>Ixodoidea</taxon>
        <taxon>Ixodidae</taxon>
        <taxon>Hyalomminae</taxon>
        <taxon>Hyalomma</taxon>
    </lineage>
</organism>
<gene>
    <name evidence="1" type="ORF">HPB50_013578</name>
</gene>
<dbReference type="Proteomes" id="UP000821845">
    <property type="component" value="Chromosome 7"/>
</dbReference>
<reference evidence="1" key="1">
    <citation type="submission" date="2020-05" db="EMBL/GenBank/DDBJ databases">
        <title>Large-scale comparative analyses of tick genomes elucidate their genetic diversity and vector capacities.</title>
        <authorList>
            <person name="Jia N."/>
            <person name="Wang J."/>
            <person name="Shi W."/>
            <person name="Du L."/>
            <person name="Sun Y."/>
            <person name="Zhan W."/>
            <person name="Jiang J."/>
            <person name="Wang Q."/>
            <person name="Zhang B."/>
            <person name="Ji P."/>
            <person name="Sakyi L.B."/>
            <person name="Cui X."/>
            <person name="Yuan T."/>
            <person name="Jiang B."/>
            <person name="Yang W."/>
            <person name="Lam T.T.-Y."/>
            <person name="Chang Q."/>
            <person name="Ding S."/>
            <person name="Wang X."/>
            <person name="Zhu J."/>
            <person name="Ruan X."/>
            <person name="Zhao L."/>
            <person name="Wei J."/>
            <person name="Que T."/>
            <person name="Du C."/>
            <person name="Cheng J."/>
            <person name="Dai P."/>
            <person name="Han X."/>
            <person name="Huang E."/>
            <person name="Gao Y."/>
            <person name="Liu J."/>
            <person name="Shao H."/>
            <person name="Ye R."/>
            <person name="Li L."/>
            <person name="Wei W."/>
            <person name="Wang X."/>
            <person name="Wang C."/>
            <person name="Yang T."/>
            <person name="Huo Q."/>
            <person name="Li W."/>
            <person name="Guo W."/>
            <person name="Chen H."/>
            <person name="Zhou L."/>
            <person name="Ni X."/>
            <person name="Tian J."/>
            <person name="Zhou Y."/>
            <person name="Sheng Y."/>
            <person name="Liu T."/>
            <person name="Pan Y."/>
            <person name="Xia L."/>
            <person name="Li J."/>
            <person name="Zhao F."/>
            <person name="Cao W."/>
        </authorList>
    </citation>
    <scope>NUCLEOTIDE SEQUENCE</scope>
    <source>
        <strain evidence="1">Hyas-2018</strain>
    </source>
</reference>
<dbReference type="EMBL" id="CM023487">
    <property type="protein sequence ID" value="KAH6926060.1"/>
    <property type="molecule type" value="Genomic_DNA"/>
</dbReference>
<protein>
    <submittedName>
        <fullName evidence="1">Uncharacterized protein</fullName>
    </submittedName>
</protein>
<keyword evidence="2" id="KW-1185">Reference proteome</keyword>
<name>A0ACB7RV51_HYAAI</name>
<accession>A0ACB7RV51</accession>
<evidence type="ECO:0000313" key="2">
    <source>
        <dbReference type="Proteomes" id="UP000821845"/>
    </source>
</evidence>
<evidence type="ECO:0000313" key="1">
    <source>
        <dbReference type="EMBL" id="KAH6926060.1"/>
    </source>
</evidence>